<feature type="region of interest" description="Disordered" evidence="1">
    <location>
        <begin position="279"/>
        <end position="320"/>
    </location>
</feature>
<evidence type="ECO:0000256" key="1">
    <source>
        <dbReference type="SAM" id="MobiDB-lite"/>
    </source>
</evidence>
<sequence>MIRRTKVVLLNGLHVFLRTQTETVAGLLAKIKFYISKDRVESLLTFLVAFIFWEWTEEILSRCGAMLVEAYLTKAVQASLCVYDCSDEFLKAFYENYLGGLSLTGRLFDEVVPTTECLSQSLSVEARLPASCRFLLLGYHYLAIQSPDGRPMGFIRAGVFQMAMANGNRHIDTNKPNGPQMVRYHGKGRGKVYAPGDARTVLRSCLVTWKATRPGREHPFFYDDHESRSAPDHGLFVSLRTGRACHKIEGFYPEPDRLLLSLVVPPLILPLSAIRLGWSPGSSKRKRSSNNIEQDRDPKHTRGARKDTSSSRGSRVTSPIHKSREAATLSLVPDNVVEVSSSVSSQEHTVLVDTKGSPECLAIEVAESHPPGPPVLSIAQGAKAILRIGLPLCGLVYATAFKGSLPKWY</sequence>
<protein>
    <submittedName>
        <fullName evidence="2">Uncharacterized protein</fullName>
    </submittedName>
</protein>
<dbReference type="Proteomes" id="UP001454036">
    <property type="component" value="Unassembled WGS sequence"/>
</dbReference>
<accession>A0AAV3RK08</accession>
<dbReference type="EMBL" id="BAABME010027235">
    <property type="protein sequence ID" value="GAA0175262.1"/>
    <property type="molecule type" value="Genomic_DNA"/>
</dbReference>
<proteinExistence type="predicted"/>
<name>A0AAV3RK08_LITER</name>
<reference evidence="2 3" key="1">
    <citation type="submission" date="2024-01" db="EMBL/GenBank/DDBJ databases">
        <title>The complete chloroplast genome sequence of Lithospermum erythrorhizon: insights into the phylogenetic relationship among Boraginaceae species and the maternal lineages of purple gromwells.</title>
        <authorList>
            <person name="Okada T."/>
            <person name="Watanabe K."/>
        </authorList>
    </citation>
    <scope>NUCLEOTIDE SEQUENCE [LARGE SCALE GENOMIC DNA]</scope>
</reference>
<keyword evidence="3" id="KW-1185">Reference proteome</keyword>
<dbReference type="AlphaFoldDB" id="A0AAV3RK08"/>
<gene>
    <name evidence="2" type="ORF">LIER_41880</name>
</gene>
<comment type="caution">
    <text evidence="2">The sequence shown here is derived from an EMBL/GenBank/DDBJ whole genome shotgun (WGS) entry which is preliminary data.</text>
</comment>
<organism evidence="2 3">
    <name type="scientific">Lithospermum erythrorhizon</name>
    <name type="common">Purple gromwell</name>
    <name type="synonym">Lithospermum officinale var. erythrorhizon</name>
    <dbReference type="NCBI Taxonomy" id="34254"/>
    <lineage>
        <taxon>Eukaryota</taxon>
        <taxon>Viridiplantae</taxon>
        <taxon>Streptophyta</taxon>
        <taxon>Embryophyta</taxon>
        <taxon>Tracheophyta</taxon>
        <taxon>Spermatophyta</taxon>
        <taxon>Magnoliopsida</taxon>
        <taxon>eudicotyledons</taxon>
        <taxon>Gunneridae</taxon>
        <taxon>Pentapetalae</taxon>
        <taxon>asterids</taxon>
        <taxon>lamiids</taxon>
        <taxon>Boraginales</taxon>
        <taxon>Boraginaceae</taxon>
        <taxon>Boraginoideae</taxon>
        <taxon>Lithospermeae</taxon>
        <taxon>Lithospermum</taxon>
    </lineage>
</organism>
<evidence type="ECO:0000313" key="3">
    <source>
        <dbReference type="Proteomes" id="UP001454036"/>
    </source>
</evidence>
<evidence type="ECO:0000313" key="2">
    <source>
        <dbReference type="EMBL" id="GAA0175262.1"/>
    </source>
</evidence>
<feature type="compositionally biased region" description="Basic and acidic residues" evidence="1">
    <location>
        <begin position="293"/>
        <end position="309"/>
    </location>
</feature>